<dbReference type="Gene3D" id="3.10.270.10">
    <property type="entry name" value="Urate Oxidase"/>
    <property type="match status" value="1"/>
</dbReference>
<dbReference type="NCBIfam" id="NF010200">
    <property type="entry name" value="PRK13674.1-1"/>
    <property type="match status" value="1"/>
</dbReference>
<reference evidence="3" key="1">
    <citation type="submission" date="2017-02" db="EMBL/GenBank/DDBJ databases">
        <authorList>
            <person name="Regsiter A."/>
            <person name="William W."/>
        </authorList>
    </citation>
    <scope>NUCLEOTIDE SEQUENCE</scope>
    <source>
        <strain evidence="3">BdmA 4</strain>
    </source>
</reference>
<protein>
    <recommendedName>
        <fullName evidence="2">GTP cyclohydrolase FolE2</fullName>
        <ecNumber evidence="2">3.5.4.16</ecNumber>
    </recommendedName>
</protein>
<evidence type="ECO:0000313" key="3">
    <source>
        <dbReference type="EMBL" id="SLM19495.1"/>
    </source>
</evidence>
<comment type="similarity">
    <text evidence="2">Belongs to the GTP cyclohydrolase IV family.</text>
</comment>
<dbReference type="UniPathway" id="UPA00848">
    <property type="reaction ID" value="UER00151"/>
</dbReference>
<dbReference type="GO" id="GO:0003934">
    <property type="term" value="F:GTP cyclohydrolase I activity"/>
    <property type="evidence" value="ECO:0007669"/>
    <property type="project" value="UniProtKB-UniRule"/>
</dbReference>
<dbReference type="InterPro" id="IPR003801">
    <property type="entry name" value="GTP_cyclohydrolase_FolE2/MptA"/>
</dbReference>
<dbReference type="AlphaFoldDB" id="A0A3P3XT69"/>
<dbReference type="PANTHER" id="PTHR36445:SF1">
    <property type="entry name" value="GTP CYCLOHYDROLASE MPTA"/>
    <property type="match status" value="1"/>
</dbReference>
<sequence length="276" mass="31671">MVDVQSFQDDRHIAIQKVGVKGLRYPITLLDRSEKYQHTTALVNLYADLPHEFKGTHMSRFIEVFEEYRQDLSMPNVLRMLKKIRIELDAQTAYTDIHFPYFIKKAAPVSGQTAIMSYDCFYEASSSEKGHRFIAGVTVPVQTVCPCSKAISDGGAHNQRGVVTLQVSLGPFFWFEDLIRIVEESGSSELFTLLKREDEKFITEKAYGQPRFVEDVVREVYSKVDALHRFPWFSVEAENYESIHNHSAYAYVEKSERSKIEPVNGDYGKFDTLGPM</sequence>
<dbReference type="GO" id="GO:0046654">
    <property type="term" value="P:tetrahydrofolate biosynthetic process"/>
    <property type="evidence" value="ECO:0007669"/>
    <property type="project" value="UniProtKB-UniRule"/>
</dbReference>
<evidence type="ECO:0000256" key="2">
    <source>
        <dbReference type="HAMAP-Rule" id="MF_01527"/>
    </source>
</evidence>
<feature type="site" description="May be catalytically important" evidence="2">
    <location>
        <position position="145"/>
    </location>
</feature>
<comment type="catalytic activity">
    <reaction evidence="2">
        <text>GTP + H2O = 7,8-dihydroneopterin 3'-triphosphate + formate + H(+)</text>
        <dbReference type="Rhea" id="RHEA:17473"/>
        <dbReference type="ChEBI" id="CHEBI:15377"/>
        <dbReference type="ChEBI" id="CHEBI:15378"/>
        <dbReference type="ChEBI" id="CHEBI:15740"/>
        <dbReference type="ChEBI" id="CHEBI:37565"/>
        <dbReference type="ChEBI" id="CHEBI:58462"/>
        <dbReference type="EC" id="3.5.4.16"/>
    </reaction>
</comment>
<comment type="function">
    <text evidence="2">Converts GTP to 7,8-dihydroneopterin triphosphate.</text>
</comment>
<evidence type="ECO:0000256" key="1">
    <source>
        <dbReference type="ARBA" id="ARBA00022801"/>
    </source>
</evidence>
<accession>A0A3P3XT69</accession>
<name>A0A3P3XT69_9SPIR</name>
<dbReference type="EMBL" id="FWDO01000005">
    <property type="protein sequence ID" value="SLM19495.1"/>
    <property type="molecule type" value="Genomic_DNA"/>
</dbReference>
<proteinExistence type="inferred from homology"/>
<dbReference type="HAMAP" id="MF_01527_B">
    <property type="entry name" value="GTP_cyclohydrol_B"/>
    <property type="match status" value="1"/>
</dbReference>
<dbReference type="PANTHER" id="PTHR36445">
    <property type="entry name" value="GTP CYCLOHYDROLASE MPTA"/>
    <property type="match status" value="1"/>
</dbReference>
<organism evidence="3">
    <name type="scientific">uncultured spirochete</name>
    <dbReference type="NCBI Taxonomy" id="156406"/>
    <lineage>
        <taxon>Bacteria</taxon>
        <taxon>Pseudomonadati</taxon>
        <taxon>Spirochaetota</taxon>
        <taxon>Spirochaetia</taxon>
        <taxon>Spirochaetales</taxon>
        <taxon>environmental samples</taxon>
    </lineage>
</organism>
<dbReference type="Pfam" id="PF02649">
    <property type="entry name" value="GCHY-1"/>
    <property type="match status" value="1"/>
</dbReference>
<gene>
    <name evidence="3" type="primary">folE</name>
    <name evidence="2" type="synonym">folE2</name>
    <name evidence="3" type="ORF">SPIRO4BDMA_51010</name>
</gene>
<comment type="pathway">
    <text evidence="2">Cofactor biosynthesis; 7,8-dihydroneopterin triphosphate biosynthesis; 7,8-dihydroneopterin triphosphate from GTP: step 1/1.</text>
</comment>
<keyword evidence="1 2" id="KW-0378">Hydrolase</keyword>
<dbReference type="InterPro" id="IPR022838">
    <property type="entry name" value="GTP_cyclohydrolase_FolE2"/>
</dbReference>
<dbReference type="EC" id="3.5.4.16" evidence="2"/>